<dbReference type="EMBL" id="CAJVPM010011614">
    <property type="protein sequence ID" value="CAG8582408.1"/>
    <property type="molecule type" value="Genomic_DNA"/>
</dbReference>
<name>A0ACA9MER3_9GLOM</name>
<gene>
    <name evidence="1" type="ORF">SCALOS_LOCUS6257</name>
</gene>
<evidence type="ECO:0000313" key="1">
    <source>
        <dbReference type="EMBL" id="CAG8582408.1"/>
    </source>
</evidence>
<organism evidence="1 2">
    <name type="scientific">Scutellospora calospora</name>
    <dbReference type="NCBI Taxonomy" id="85575"/>
    <lineage>
        <taxon>Eukaryota</taxon>
        <taxon>Fungi</taxon>
        <taxon>Fungi incertae sedis</taxon>
        <taxon>Mucoromycota</taxon>
        <taxon>Glomeromycotina</taxon>
        <taxon>Glomeromycetes</taxon>
        <taxon>Diversisporales</taxon>
        <taxon>Gigasporaceae</taxon>
        <taxon>Scutellospora</taxon>
    </lineage>
</organism>
<reference evidence="1" key="1">
    <citation type="submission" date="2021-06" db="EMBL/GenBank/DDBJ databases">
        <authorList>
            <person name="Kallberg Y."/>
            <person name="Tangrot J."/>
            <person name="Rosling A."/>
        </authorList>
    </citation>
    <scope>NUCLEOTIDE SEQUENCE</scope>
    <source>
        <strain evidence="1">AU212A</strain>
    </source>
</reference>
<accession>A0ACA9MER3</accession>
<protein>
    <submittedName>
        <fullName evidence="1">2299_t:CDS:1</fullName>
    </submittedName>
</protein>
<comment type="caution">
    <text evidence="1">The sequence shown here is derived from an EMBL/GenBank/DDBJ whole genome shotgun (WGS) entry which is preliminary data.</text>
</comment>
<keyword evidence="2" id="KW-1185">Reference proteome</keyword>
<dbReference type="Proteomes" id="UP000789860">
    <property type="component" value="Unassembled WGS sequence"/>
</dbReference>
<feature type="non-terminal residue" evidence="1">
    <location>
        <position position="46"/>
    </location>
</feature>
<sequence>MDYSEDENDYGDYLEDHESDDDDQMEDVQSTSDNFIVEPSNDQGKI</sequence>
<evidence type="ECO:0000313" key="2">
    <source>
        <dbReference type="Proteomes" id="UP000789860"/>
    </source>
</evidence>
<proteinExistence type="predicted"/>